<reference evidence="5" key="1">
    <citation type="submission" date="2017-02" db="EMBL/GenBank/DDBJ databases">
        <authorList>
            <person name="Varghese N."/>
            <person name="Submissions S."/>
        </authorList>
    </citation>
    <scope>NUCLEOTIDE SEQUENCE [LARGE SCALE GENOMIC DNA]</scope>
    <source>
        <strain evidence="5">ATCC 27094</strain>
    </source>
</reference>
<proteinExistence type="predicted"/>
<dbReference type="Gene3D" id="3.10.580.10">
    <property type="entry name" value="CBS-domain"/>
    <property type="match status" value="1"/>
</dbReference>
<dbReference type="EMBL" id="FUWJ01000004">
    <property type="protein sequence ID" value="SKA13094.1"/>
    <property type="molecule type" value="Genomic_DNA"/>
</dbReference>
<dbReference type="PROSITE" id="PS51371">
    <property type="entry name" value="CBS"/>
    <property type="match status" value="2"/>
</dbReference>
<feature type="domain" description="CBS" evidence="3">
    <location>
        <begin position="76"/>
        <end position="131"/>
    </location>
</feature>
<dbReference type="InterPro" id="IPR044725">
    <property type="entry name" value="CBSX3_CBS_dom"/>
</dbReference>
<evidence type="ECO:0000256" key="1">
    <source>
        <dbReference type="ARBA" id="ARBA00023122"/>
    </source>
</evidence>
<keyword evidence="1 2" id="KW-0129">CBS domain</keyword>
<evidence type="ECO:0000259" key="3">
    <source>
        <dbReference type="PROSITE" id="PS51371"/>
    </source>
</evidence>
<dbReference type="InterPro" id="IPR000644">
    <property type="entry name" value="CBS_dom"/>
</dbReference>
<sequence length="143" mass="15302">MFVSDILVQKGNFVFTVAPDATVAQVVQELSARRVGALLVLEDSDSVVGVVSERDLVRALSAHGAAALAMKVREIMTAEVVTCDPDDSIDEVMAAMTRGRFRHVPVVRHGELLGLVSIGDVVKARLSEAQVETEALRAYIVAS</sequence>
<keyword evidence="5" id="KW-1185">Reference proteome</keyword>
<protein>
    <submittedName>
        <fullName evidence="4">CBS domain-containing protein</fullName>
    </submittedName>
</protein>
<accession>A0A1T4RAP7</accession>
<evidence type="ECO:0000313" key="4">
    <source>
        <dbReference type="EMBL" id="SKA13094.1"/>
    </source>
</evidence>
<organism evidence="4 5">
    <name type="scientific">Enhydrobacter aerosaccus</name>
    <dbReference type="NCBI Taxonomy" id="225324"/>
    <lineage>
        <taxon>Bacteria</taxon>
        <taxon>Pseudomonadati</taxon>
        <taxon>Pseudomonadota</taxon>
        <taxon>Alphaproteobacteria</taxon>
        <taxon>Hyphomicrobiales</taxon>
        <taxon>Enhydrobacter</taxon>
    </lineage>
</organism>
<dbReference type="PANTHER" id="PTHR43080:SF2">
    <property type="entry name" value="CBS DOMAIN-CONTAINING PROTEIN"/>
    <property type="match status" value="1"/>
</dbReference>
<dbReference type="SMART" id="SM00116">
    <property type="entry name" value="CBS"/>
    <property type="match status" value="2"/>
</dbReference>
<feature type="domain" description="CBS" evidence="3">
    <location>
        <begin position="8"/>
        <end position="68"/>
    </location>
</feature>
<dbReference type="CDD" id="cd04623">
    <property type="entry name" value="CBS_pair_bac_euk"/>
    <property type="match status" value="1"/>
</dbReference>
<dbReference type="InterPro" id="IPR046342">
    <property type="entry name" value="CBS_dom_sf"/>
</dbReference>
<dbReference type="Proteomes" id="UP000190092">
    <property type="component" value="Unassembled WGS sequence"/>
</dbReference>
<dbReference type="InterPro" id="IPR051257">
    <property type="entry name" value="Diverse_CBS-Domain"/>
</dbReference>
<dbReference type="RefSeq" id="WP_085935401.1">
    <property type="nucleotide sequence ID" value="NZ_FUWJ01000004.1"/>
</dbReference>
<gene>
    <name evidence="4" type="ORF">SAMN02745126_03736</name>
</gene>
<dbReference type="AlphaFoldDB" id="A0A1T4RAP7"/>
<name>A0A1T4RAP7_9HYPH</name>
<dbReference type="STRING" id="225324.SAMN02745126_03736"/>
<evidence type="ECO:0000313" key="5">
    <source>
        <dbReference type="Proteomes" id="UP000190092"/>
    </source>
</evidence>
<dbReference type="OrthoDB" id="9807125at2"/>
<dbReference type="PANTHER" id="PTHR43080">
    <property type="entry name" value="CBS DOMAIN-CONTAINING PROTEIN CBSX3, MITOCHONDRIAL"/>
    <property type="match status" value="1"/>
</dbReference>
<dbReference type="SUPFAM" id="SSF54631">
    <property type="entry name" value="CBS-domain pair"/>
    <property type="match status" value="1"/>
</dbReference>
<dbReference type="Pfam" id="PF00571">
    <property type="entry name" value="CBS"/>
    <property type="match status" value="2"/>
</dbReference>
<evidence type="ECO:0000256" key="2">
    <source>
        <dbReference type="PROSITE-ProRule" id="PRU00703"/>
    </source>
</evidence>